<comment type="caution">
    <text evidence="3">The sequence shown here is derived from an EMBL/GenBank/DDBJ whole genome shotgun (WGS) entry which is preliminary data.</text>
</comment>
<feature type="transmembrane region" description="Helical" evidence="1">
    <location>
        <begin position="12"/>
        <end position="30"/>
    </location>
</feature>
<gene>
    <name evidence="3" type="ORF">LCGC14_2302630</name>
</gene>
<evidence type="ECO:0000256" key="1">
    <source>
        <dbReference type="SAM" id="Phobius"/>
    </source>
</evidence>
<feature type="domain" description="DUF2061" evidence="2">
    <location>
        <begin position="9"/>
        <end position="58"/>
    </location>
</feature>
<evidence type="ECO:0000259" key="2">
    <source>
        <dbReference type="Pfam" id="PF09834"/>
    </source>
</evidence>
<dbReference type="InterPro" id="IPR018638">
    <property type="entry name" value="DUF2061_membrane"/>
</dbReference>
<evidence type="ECO:0000313" key="3">
    <source>
        <dbReference type="EMBL" id="KKL50721.1"/>
    </source>
</evidence>
<accession>A0A0F9DAG3</accession>
<dbReference type="AlphaFoldDB" id="A0A0F9DAG3"/>
<proteinExistence type="predicted"/>
<organism evidence="3">
    <name type="scientific">marine sediment metagenome</name>
    <dbReference type="NCBI Taxonomy" id="412755"/>
    <lineage>
        <taxon>unclassified sequences</taxon>
        <taxon>metagenomes</taxon>
        <taxon>ecological metagenomes</taxon>
    </lineage>
</organism>
<keyword evidence="1" id="KW-1133">Transmembrane helix</keyword>
<keyword evidence="1" id="KW-0472">Membrane</keyword>
<sequence length="69" mass="7726">MATRKQSFIKALSWRVIAVIVTVTIARILIGDTTIALEIGAIDTLIKITLFYAHERVWLNLETGTITIQ</sequence>
<dbReference type="Pfam" id="PF09834">
    <property type="entry name" value="DUF2061"/>
    <property type="match status" value="1"/>
</dbReference>
<protein>
    <recommendedName>
        <fullName evidence="2">DUF2061 domain-containing protein</fullName>
    </recommendedName>
</protein>
<keyword evidence="1" id="KW-0812">Transmembrane</keyword>
<dbReference type="EMBL" id="LAZR01032495">
    <property type="protein sequence ID" value="KKL50721.1"/>
    <property type="molecule type" value="Genomic_DNA"/>
</dbReference>
<name>A0A0F9DAG3_9ZZZZ</name>
<reference evidence="3" key="1">
    <citation type="journal article" date="2015" name="Nature">
        <title>Complex archaea that bridge the gap between prokaryotes and eukaryotes.</title>
        <authorList>
            <person name="Spang A."/>
            <person name="Saw J.H."/>
            <person name="Jorgensen S.L."/>
            <person name="Zaremba-Niedzwiedzka K."/>
            <person name="Martijn J."/>
            <person name="Lind A.E."/>
            <person name="van Eijk R."/>
            <person name="Schleper C."/>
            <person name="Guy L."/>
            <person name="Ettema T.J."/>
        </authorList>
    </citation>
    <scope>NUCLEOTIDE SEQUENCE</scope>
</reference>